<gene>
    <name evidence="1" type="ordered locus">c0253</name>
</gene>
<accession>A0A0H2V499</accession>
<keyword evidence="2" id="KW-1185">Reference proteome</keyword>
<reference evidence="1 2" key="1">
    <citation type="journal article" date="2002" name="Proc. Natl. Acad. Sci. U.S.A.">
        <title>Extensive mosaic structure revealed by the complete genome sequence of uropathogenic Escherichia coli.</title>
        <authorList>
            <person name="Welch R.A."/>
            <person name="Burland V."/>
            <person name="Plunkett G.III."/>
            <person name="Redford P."/>
            <person name="Roesch P."/>
            <person name="Rasko D."/>
            <person name="Buckles E.L."/>
            <person name="Liou S.R."/>
            <person name="Boutin A."/>
            <person name="Hackett J."/>
            <person name="Stroud D."/>
            <person name="Mayhew G.F."/>
            <person name="Rose D.J."/>
            <person name="Zhou S."/>
            <person name="Schwartz D.C."/>
            <person name="Perna N.T."/>
            <person name="Mobley H.L."/>
            <person name="Donnenberg M.S."/>
            <person name="Blattner F.R."/>
        </authorList>
    </citation>
    <scope>NUCLEOTIDE SEQUENCE [LARGE SCALE GENOMIC DNA]</scope>
    <source>
        <strain evidence="2">CFT073 / ATCC 700928 / UPEC</strain>
    </source>
</reference>
<organism evidence="1 2">
    <name type="scientific">Escherichia coli O6:H1 (strain CFT073 / ATCC 700928 / UPEC)</name>
    <dbReference type="NCBI Taxonomy" id="199310"/>
    <lineage>
        <taxon>Bacteria</taxon>
        <taxon>Pseudomonadati</taxon>
        <taxon>Pseudomonadota</taxon>
        <taxon>Gammaproteobacteria</taxon>
        <taxon>Enterobacterales</taxon>
        <taxon>Enterobacteriaceae</taxon>
        <taxon>Escherichia</taxon>
    </lineage>
</organism>
<evidence type="ECO:0000313" key="2">
    <source>
        <dbReference type="Proteomes" id="UP000001410"/>
    </source>
</evidence>
<proteinExistence type="predicted"/>
<name>A0A0H2V499_ECOL6</name>
<dbReference type="EMBL" id="AE014075">
    <property type="protein sequence ID" value="AAN78743.1"/>
    <property type="molecule type" value="Genomic_DNA"/>
</dbReference>
<dbReference type="Proteomes" id="UP000001410">
    <property type="component" value="Chromosome"/>
</dbReference>
<dbReference type="HOGENOM" id="CLU_2117161_0_0_6"/>
<protein>
    <submittedName>
        <fullName evidence="1">Uncharacterized protein</fullName>
    </submittedName>
</protein>
<dbReference type="AlphaFoldDB" id="A0A0H2V499"/>
<evidence type="ECO:0000313" key="1">
    <source>
        <dbReference type="EMBL" id="AAN78743.1"/>
    </source>
</evidence>
<dbReference type="KEGG" id="ecc:c0253"/>
<sequence length="114" mass="12193">MLVFSVCHPVCHCRPACTGSPEIASDNSLTSHLAGSAPGLVSGDDVVQLINQLRSLEYDLCSSLLKILNHKHLILIVVAVPVFMNMVSQPTGNVSAVVGNRLPVKDHQHSLKVC</sequence>